<reference evidence="4" key="1">
    <citation type="submission" date="2022-10" db="EMBL/GenBank/DDBJ databases">
        <title>Catenovulum adriacola sp. nov. isolated in the Harbour of Susak.</title>
        <authorList>
            <person name="Schoch T."/>
            <person name="Reich S.J."/>
            <person name="Stoeferle S."/>
            <person name="Flaiz M."/>
            <person name="Kazda M."/>
            <person name="Riedel C.U."/>
            <person name="Duerre P."/>
        </authorList>
    </citation>
    <scope>NUCLEOTIDE SEQUENCE</scope>
    <source>
        <strain evidence="4">TS8</strain>
        <plasmid evidence="4">pCadTS8_2</plasmid>
    </source>
</reference>
<dbReference type="SUPFAM" id="SSF53927">
    <property type="entry name" value="Cytidine deaminase-like"/>
    <property type="match status" value="1"/>
</dbReference>
<evidence type="ECO:0000256" key="2">
    <source>
        <dbReference type="ARBA" id="ARBA00023150"/>
    </source>
</evidence>
<dbReference type="Proteomes" id="UP001163726">
    <property type="component" value="Plasmid pCadTS8_2"/>
</dbReference>
<comment type="caution">
    <text evidence="3">Lacks conserved residue(s) required for the propagation of feature annotation.</text>
</comment>
<dbReference type="PANTHER" id="PTHR30592:SF1">
    <property type="entry name" value="SULFUR CARRIER PROTEIN FDHD"/>
    <property type="match status" value="1"/>
</dbReference>
<evidence type="ECO:0000313" key="4">
    <source>
        <dbReference type="EMBL" id="WAJ72087.1"/>
    </source>
</evidence>
<feature type="active site" description="Cysteine persulfide intermediate" evidence="3">
    <location>
        <position position="102"/>
    </location>
</feature>
<dbReference type="Gene3D" id="3.10.20.10">
    <property type="match status" value="1"/>
</dbReference>
<protein>
    <recommendedName>
        <fullName evidence="3">Sulfur carrier protein FdhD</fullName>
    </recommendedName>
</protein>
<accession>A0ABY7ATI7</accession>
<comment type="similarity">
    <text evidence="3">Belongs to the FdhD family.</text>
</comment>
<gene>
    <name evidence="3 4" type="primary">fdhD</name>
    <name evidence="4" type="ORF">OLW01_17555</name>
</gene>
<keyword evidence="1 3" id="KW-0963">Cytoplasm</keyword>
<sequence length="262" mass="28834">MTQHNPPTYKVNSNLCHLVEEVATAININGINYAVMMMTPDDYEDFAIGFLLTESIIAHIYDVHDINLSPSSQGMNIEITVANRCFEMLKHNKRQLAGNTGCGICGVTAIKQALPKFPKLSPKAPVQLTNLSHLKQQMQQHQIKAKTTGAIHAAFGLNAQAQIQLCREDLGRHNALDKLIGAMLRQKQRCESLLVTSRCSSELINKAILFGAQNLISLASPSRLAVERALEHNLNLIHIPKQDSAIIYSNMQPPSSNGAIHV</sequence>
<dbReference type="EMBL" id="CP109967">
    <property type="protein sequence ID" value="WAJ72087.1"/>
    <property type="molecule type" value="Genomic_DNA"/>
</dbReference>
<keyword evidence="4" id="KW-0614">Plasmid</keyword>
<comment type="subcellular location">
    <subcellularLocation>
        <location evidence="3">Cytoplasm</location>
    </subcellularLocation>
</comment>
<comment type="function">
    <text evidence="3">Required for formate dehydrogenase (FDH) activity. Acts as a sulfur carrier protein that transfers sulfur from IscS to the molybdenum cofactor prior to its insertion into FDH.</text>
</comment>
<name>A0ABY7ATI7_9ALTE</name>
<geneLocation type="plasmid" evidence="4 5">
    <name>pCadTS8_2</name>
</geneLocation>
<dbReference type="HAMAP" id="MF_00187">
    <property type="entry name" value="FdhD"/>
    <property type="match status" value="1"/>
</dbReference>
<evidence type="ECO:0000256" key="1">
    <source>
        <dbReference type="ARBA" id="ARBA00022490"/>
    </source>
</evidence>
<evidence type="ECO:0000313" key="5">
    <source>
        <dbReference type="Proteomes" id="UP001163726"/>
    </source>
</evidence>
<proteinExistence type="inferred from homology"/>
<keyword evidence="2 3" id="KW-0501">Molybdenum cofactor biosynthesis</keyword>
<dbReference type="Pfam" id="PF02634">
    <property type="entry name" value="FdhD-NarQ"/>
    <property type="match status" value="1"/>
</dbReference>
<dbReference type="InterPro" id="IPR016193">
    <property type="entry name" value="Cytidine_deaminase-like"/>
</dbReference>
<dbReference type="Gene3D" id="3.40.140.10">
    <property type="entry name" value="Cytidine Deaminase, domain 2"/>
    <property type="match status" value="1"/>
</dbReference>
<keyword evidence="5" id="KW-1185">Reference proteome</keyword>
<dbReference type="InterPro" id="IPR003786">
    <property type="entry name" value="FdhD"/>
</dbReference>
<dbReference type="RefSeq" id="WP_268076804.1">
    <property type="nucleotide sequence ID" value="NZ_CP109967.1"/>
</dbReference>
<evidence type="ECO:0000256" key="3">
    <source>
        <dbReference type="HAMAP-Rule" id="MF_00187"/>
    </source>
</evidence>
<dbReference type="NCBIfam" id="TIGR00129">
    <property type="entry name" value="fdhD_narQ"/>
    <property type="match status" value="1"/>
</dbReference>
<organism evidence="4 5">
    <name type="scientific">Catenovulum adriaticum</name>
    <dbReference type="NCBI Taxonomy" id="2984846"/>
    <lineage>
        <taxon>Bacteria</taxon>
        <taxon>Pseudomonadati</taxon>
        <taxon>Pseudomonadota</taxon>
        <taxon>Gammaproteobacteria</taxon>
        <taxon>Alteromonadales</taxon>
        <taxon>Alteromonadaceae</taxon>
        <taxon>Catenovulum</taxon>
    </lineage>
</organism>
<dbReference type="PIRSF" id="PIRSF015626">
    <property type="entry name" value="FdhD"/>
    <property type="match status" value="1"/>
</dbReference>
<dbReference type="PANTHER" id="PTHR30592">
    <property type="entry name" value="FORMATE DEHYDROGENASE"/>
    <property type="match status" value="1"/>
</dbReference>